<dbReference type="Pfam" id="PF12796">
    <property type="entry name" value="Ank_2"/>
    <property type="match status" value="1"/>
</dbReference>
<comment type="caution">
    <text evidence="4">The sequence shown here is derived from an EMBL/GenBank/DDBJ whole genome shotgun (WGS) entry which is preliminary data.</text>
</comment>
<dbReference type="InterPro" id="IPR036770">
    <property type="entry name" value="Ankyrin_rpt-contain_sf"/>
</dbReference>
<dbReference type="PANTHER" id="PTHR24198:SF165">
    <property type="entry name" value="ANKYRIN REPEAT-CONTAINING PROTEIN-RELATED"/>
    <property type="match status" value="1"/>
</dbReference>
<dbReference type="PROSITE" id="PS50088">
    <property type="entry name" value="ANK_REPEAT"/>
    <property type="match status" value="2"/>
</dbReference>
<accession>W9GG41</accession>
<sequence>MPSNDDYLHTIRAIRAGDIAVLESLLQANPEIASSRLGGLAGGRTPLHVATDWPGFFPNAPRVVGLLIDAGAEVDVRGEDGSGETPLHWTASSDDQAVARVLIDAGADIEAPAGSIGTPLDNAVGYGCWNVARLLVERGARVDEPWHAAALGLLDRLDELVTDSSVTQAALDQAFWHACAGGQRRAAEMLRDLGADLDFTPDYGHGTVLDIASGPGTQRSNLIEWLEQLGVRRAEA</sequence>
<reference evidence="5" key="1">
    <citation type="submission" date="2013-08" db="EMBL/GenBank/DDBJ databases">
        <title>Intrasporangium oryzae NRRL B-24470.</title>
        <authorList>
            <person name="Liu H."/>
            <person name="Wang G."/>
        </authorList>
    </citation>
    <scope>NUCLEOTIDE SEQUENCE [LARGE SCALE GENOMIC DNA]</scope>
    <source>
        <strain evidence="5">Q5-1</strain>
    </source>
</reference>
<feature type="repeat" description="ANK" evidence="3">
    <location>
        <begin position="42"/>
        <end position="79"/>
    </location>
</feature>
<evidence type="ECO:0000313" key="4">
    <source>
        <dbReference type="EMBL" id="EWT05000.1"/>
    </source>
</evidence>
<proteinExistence type="predicted"/>
<evidence type="ECO:0000256" key="2">
    <source>
        <dbReference type="ARBA" id="ARBA00023043"/>
    </source>
</evidence>
<dbReference type="PATRIC" id="fig|584657.3.peg.3114"/>
<keyword evidence="1" id="KW-0677">Repeat</keyword>
<dbReference type="SMART" id="SM00248">
    <property type="entry name" value="ANK"/>
    <property type="match status" value="5"/>
</dbReference>
<dbReference type="EMBL" id="AWQS01000158">
    <property type="protein sequence ID" value="EWT05000.1"/>
    <property type="molecule type" value="Genomic_DNA"/>
</dbReference>
<name>W9GG41_9MICO</name>
<keyword evidence="2 3" id="KW-0040">ANK repeat</keyword>
<dbReference type="OrthoDB" id="5243838at2"/>
<dbReference type="RefSeq" id="WP_034718845.1">
    <property type="nucleotide sequence ID" value="NZ_AWQS01000158.1"/>
</dbReference>
<evidence type="ECO:0000313" key="5">
    <source>
        <dbReference type="Proteomes" id="UP000019494"/>
    </source>
</evidence>
<dbReference type="InterPro" id="IPR002110">
    <property type="entry name" value="Ankyrin_rpt"/>
</dbReference>
<dbReference type="Gene3D" id="1.25.40.20">
    <property type="entry name" value="Ankyrin repeat-containing domain"/>
    <property type="match status" value="1"/>
</dbReference>
<feature type="repeat" description="ANK" evidence="3">
    <location>
        <begin position="82"/>
        <end position="114"/>
    </location>
</feature>
<dbReference type="SUPFAM" id="SSF48403">
    <property type="entry name" value="Ankyrin repeat"/>
    <property type="match status" value="1"/>
</dbReference>
<evidence type="ECO:0000256" key="1">
    <source>
        <dbReference type="ARBA" id="ARBA00022737"/>
    </source>
</evidence>
<dbReference type="PANTHER" id="PTHR24198">
    <property type="entry name" value="ANKYRIN REPEAT AND PROTEIN KINASE DOMAIN-CONTAINING PROTEIN"/>
    <property type="match status" value="1"/>
</dbReference>
<dbReference type="AlphaFoldDB" id="W9GG41"/>
<organism evidence="4 5">
    <name type="scientific">Intrasporangium chromatireducens Q5-1</name>
    <dbReference type="NCBI Taxonomy" id="584657"/>
    <lineage>
        <taxon>Bacteria</taxon>
        <taxon>Bacillati</taxon>
        <taxon>Actinomycetota</taxon>
        <taxon>Actinomycetes</taxon>
        <taxon>Micrococcales</taxon>
        <taxon>Intrasporangiaceae</taxon>
        <taxon>Intrasporangium</taxon>
    </lineage>
</organism>
<dbReference type="PROSITE" id="PS50297">
    <property type="entry name" value="ANK_REP_REGION"/>
    <property type="match status" value="1"/>
</dbReference>
<gene>
    <name evidence="4" type="ORF">N864_08185</name>
</gene>
<dbReference type="Proteomes" id="UP000019494">
    <property type="component" value="Unassembled WGS sequence"/>
</dbReference>
<evidence type="ECO:0000256" key="3">
    <source>
        <dbReference type="PROSITE-ProRule" id="PRU00023"/>
    </source>
</evidence>
<keyword evidence="5" id="KW-1185">Reference proteome</keyword>
<protein>
    <submittedName>
        <fullName evidence="4">Ankyrin</fullName>
    </submittedName>
</protein>